<organism evidence="1 2">
    <name type="scientific">Apiosordaria backusii</name>
    <dbReference type="NCBI Taxonomy" id="314023"/>
    <lineage>
        <taxon>Eukaryota</taxon>
        <taxon>Fungi</taxon>
        <taxon>Dikarya</taxon>
        <taxon>Ascomycota</taxon>
        <taxon>Pezizomycotina</taxon>
        <taxon>Sordariomycetes</taxon>
        <taxon>Sordariomycetidae</taxon>
        <taxon>Sordariales</taxon>
        <taxon>Lasiosphaeriaceae</taxon>
        <taxon>Apiosordaria</taxon>
    </lineage>
</organism>
<name>A0AA40BK82_9PEZI</name>
<reference evidence="1" key="1">
    <citation type="submission" date="2023-06" db="EMBL/GenBank/DDBJ databases">
        <title>Genome-scale phylogeny and comparative genomics of the fungal order Sordariales.</title>
        <authorList>
            <consortium name="Lawrence Berkeley National Laboratory"/>
            <person name="Hensen N."/>
            <person name="Bonometti L."/>
            <person name="Westerberg I."/>
            <person name="Brannstrom I.O."/>
            <person name="Guillou S."/>
            <person name="Cros-Aarteil S."/>
            <person name="Calhoun S."/>
            <person name="Haridas S."/>
            <person name="Kuo A."/>
            <person name="Mondo S."/>
            <person name="Pangilinan J."/>
            <person name="Riley R."/>
            <person name="Labutti K."/>
            <person name="Andreopoulos B."/>
            <person name="Lipzen A."/>
            <person name="Chen C."/>
            <person name="Yanf M."/>
            <person name="Daum C."/>
            <person name="Ng V."/>
            <person name="Clum A."/>
            <person name="Steindorff A."/>
            <person name="Ohm R."/>
            <person name="Martin F."/>
            <person name="Silar P."/>
            <person name="Natvig D."/>
            <person name="Lalanne C."/>
            <person name="Gautier V."/>
            <person name="Ament-Velasquez S.L."/>
            <person name="Kruys A."/>
            <person name="Hutchinson M.I."/>
            <person name="Powell A.J."/>
            <person name="Barry K."/>
            <person name="Miller A.N."/>
            <person name="Grigoriev I.V."/>
            <person name="Debuchy R."/>
            <person name="Gladieux P."/>
            <person name="Thoren M.H."/>
            <person name="Johannesson H."/>
        </authorList>
    </citation>
    <scope>NUCLEOTIDE SEQUENCE</scope>
    <source>
        <strain evidence="1">CBS 540.89</strain>
    </source>
</reference>
<keyword evidence="2" id="KW-1185">Reference proteome</keyword>
<sequence>MDHIHQPAPCFSRWPLINKHQWPRMTASRTHRRHHSIGLLFRLYGQWCEQATRPAAAWPLPRQSITATLKASKEQRGLLAAGPCALIPFTTGHSYCES</sequence>
<dbReference type="AlphaFoldDB" id="A0AA40BK82"/>
<accession>A0AA40BK82</accession>
<evidence type="ECO:0000313" key="2">
    <source>
        <dbReference type="Proteomes" id="UP001172159"/>
    </source>
</evidence>
<protein>
    <submittedName>
        <fullName evidence="1">Uncharacterized protein</fullName>
    </submittedName>
</protein>
<evidence type="ECO:0000313" key="1">
    <source>
        <dbReference type="EMBL" id="KAK0735760.1"/>
    </source>
</evidence>
<gene>
    <name evidence="1" type="ORF">B0T21DRAFT_393731</name>
</gene>
<proteinExistence type="predicted"/>
<dbReference type="Proteomes" id="UP001172159">
    <property type="component" value="Unassembled WGS sequence"/>
</dbReference>
<comment type="caution">
    <text evidence="1">The sequence shown here is derived from an EMBL/GenBank/DDBJ whole genome shotgun (WGS) entry which is preliminary data.</text>
</comment>
<dbReference type="EMBL" id="JAUKTV010000007">
    <property type="protein sequence ID" value="KAK0735760.1"/>
    <property type="molecule type" value="Genomic_DNA"/>
</dbReference>